<sequence>MVVVLAVLLFLLFLLMLVGLATWPAFQAGTKHDNKRTAGVDAHGARAAPATFEGALTVQLLRGEISADQYRCALERLAARDDRDHPLSVPERGDPGATA</sequence>
<evidence type="ECO:0000313" key="2">
    <source>
        <dbReference type="Proteomes" id="UP000546162"/>
    </source>
</evidence>
<dbReference type="RefSeq" id="WP_185043203.1">
    <property type="nucleotide sequence ID" value="NZ_BAABFG010000005.1"/>
</dbReference>
<evidence type="ECO:0000313" key="1">
    <source>
        <dbReference type="EMBL" id="MBB4742902.1"/>
    </source>
</evidence>
<comment type="caution">
    <text evidence="1">The sequence shown here is derived from an EMBL/GenBank/DDBJ whole genome shotgun (WGS) entry which is preliminary data.</text>
</comment>
<gene>
    <name evidence="1" type="ORF">BJY16_006361</name>
</gene>
<dbReference type="EMBL" id="JACHNB010000001">
    <property type="protein sequence ID" value="MBB4742902.1"/>
    <property type="molecule type" value="Genomic_DNA"/>
</dbReference>
<dbReference type="AlphaFoldDB" id="A0A7W7H2W3"/>
<dbReference type="Proteomes" id="UP000546162">
    <property type="component" value="Unassembled WGS sequence"/>
</dbReference>
<proteinExistence type="predicted"/>
<protein>
    <submittedName>
        <fullName evidence="1">Uncharacterized protein</fullName>
    </submittedName>
</protein>
<reference evidence="1 2" key="1">
    <citation type="submission" date="2020-08" db="EMBL/GenBank/DDBJ databases">
        <title>Sequencing the genomes of 1000 actinobacteria strains.</title>
        <authorList>
            <person name="Klenk H.-P."/>
        </authorList>
    </citation>
    <scope>NUCLEOTIDE SEQUENCE [LARGE SCALE GENOMIC DNA]</scope>
    <source>
        <strain evidence="1 2">DSM 45809</strain>
    </source>
</reference>
<keyword evidence="2" id="KW-1185">Reference proteome</keyword>
<accession>A0A7W7H2W3</accession>
<organism evidence="1 2">
    <name type="scientific">Actinoplanes octamycinicus</name>
    <dbReference type="NCBI Taxonomy" id="135948"/>
    <lineage>
        <taxon>Bacteria</taxon>
        <taxon>Bacillati</taxon>
        <taxon>Actinomycetota</taxon>
        <taxon>Actinomycetes</taxon>
        <taxon>Micromonosporales</taxon>
        <taxon>Micromonosporaceae</taxon>
        <taxon>Actinoplanes</taxon>
    </lineage>
</organism>
<name>A0A7W7H2W3_9ACTN</name>